<evidence type="ECO:0000313" key="9">
    <source>
        <dbReference type="EMBL" id="EGD55158.1"/>
    </source>
</evidence>
<gene>
    <name evidence="9" type="ORF">SCNU_09809</name>
</gene>
<feature type="transmembrane region" description="Helical" evidence="8">
    <location>
        <begin position="120"/>
        <end position="142"/>
    </location>
</feature>
<feature type="transmembrane region" description="Helical" evidence="8">
    <location>
        <begin position="401"/>
        <end position="418"/>
    </location>
</feature>
<evidence type="ECO:0000256" key="8">
    <source>
        <dbReference type="SAM" id="Phobius"/>
    </source>
</evidence>
<dbReference type="InterPro" id="IPR018584">
    <property type="entry name" value="GT87"/>
</dbReference>
<proteinExistence type="inferred from homology"/>
<reference evidence="9 10" key="1">
    <citation type="journal article" date="2011" name="J. Bacteriol.">
        <title>Draft Genome Sequence of Gordonia neofelifaecis NRRL B-59395, a Cholesterol-Degrading Actinomycete.</title>
        <authorList>
            <person name="Ge F."/>
            <person name="Li W."/>
            <person name="Chen G."/>
            <person name="Liu Y."/>
            <person name="Zhang G."/>
            <person name="Yong B."/>
            <person name="Wang Q."/>
            <person name="Wang N."/>
            <person name="Huang Z."/>
            <person name="Li W."/>
            <person name="Wang J."/>
            <person name="Wu C."/>
            <person name="Xie Q."/>
            <person name="Liu G."/>
        </authorList>
    </citation>
    <scope>NUCLEOTIDE SEQUENCE [LARGE SCALE GENOMIC DNA]</scope>
    <source>
        <strain evidence="9 10">NRRL B-59395</strain>
    </source>
</reference>
<dbReference type="EMBL" id="AEUD01000007">
    <property type="protein sequence ID" value="EGD55158.1"/>
    <property type="molecule type" value="Genomic_DNA"/>
</dbReference>
<comment type="caution">
    <text evidence="9">The sequence shown here is derived from an EMBL/GenBank/DDBJ whole genome shotgun (WGS) entry which is preliminary data.</text>
</comment>
<protein>
    <recommendedName>
        <fullName evidence="11">Glycosyltransferase</fullName>
    </recommendedName>
</protein>
<accession>F1YJC5</accession>
<feature type="transmembrane region" description="Helical" evidence="8">
    <location>
        <begin position="360"/>
        <end position="381"/>
    </location>
</feature>
<keyword evidence="6 8" id="KW-0472">Membrane</keyword>
<dbReference type="Pfam" id="PF09594">
    <property type="entry name" value="GT87"/>
    <property type="match status" value="1"/>
</dbReference>
<dbReference type="GO" id="GO:0016758">
    <property type="term" value="F:hexosyltransferase activity"/>
    <property type="evidence" value="ECO:0007669"/>
    <property type="project" value="InterPro"/>
</dbReference>
<organism evidence="9 10">
    <name type="scientific">Gordonia neofelifaecis NRRL B-59395</name>
    <dbReference type="NCBI Taxonomy" id="644548"/>
    <lineage>
        <taxon>Bacteria</taxon>
        <taxon>Bacillati</taxon>
        <taxon>Actinomycetota</taxon>
        <taxon>Actinomycetes</taxon>
        <taxon>Mycobacteriales</taxon>
        <taxon>Gordoniaceae</taxon>
        <taxon>Gordonia</taxon>
    </lineage>
</organism>
<feature type="transmembrane region" description="Helical" evidence="8">
    <location>
        <begin position="289"/>
        <end position="306"/>
    </location>
</feature>
<dbReference type="Proteomes" id="UP000035065">
    <property type="component" value="Unassembled WGS sequence"/>
</dbReference>
<feature type="transmembrane region" description="Helical" evidence="8">
    <location>
        <begin position="199"/>
        <end position="220"/>
    </location>
</feature>
<feature type="transmembrane region" description="Helical" evidence="8">
    <location>
        <begin position="43"/>
        <end position="61"/>
    </location>
</feature>
<evidence type="ECO:0008006" key="11">
    <source>
        <dbReference type="Google" id="ProtNLM"/>
    </source>
</evidence>
<evidence type="ECO:0000256" key="6">
    <source>
        <dbReference type="ARBA" id="ARBA00023136"/>
    </source>
</evidence>
<name>F1YJC5_9ACTN</name>
<dbReference type="STRING" id="644548.SCNU_09809"/>
<comment type="similarity">
    <text evidence="7">Belongs to the glycosyltransferase 87 family.</text>
</comment>
<evidence type="ECO:0000256" key="3">
    <source>
        <dbReference type="ARBA" id="ARBA00022679"/>
    </source>
</evidence>
<dbReference type="GO" id="GO:0005886">
    <property type="term" value="C:plasma membrane"/>
    <property type="evidence" value="ECO:0007669"/>
    <property type="project" value="UniProtKB-SubCell"/>
</dbReference>
<evidence type="ECO:0000256" key="7">
    <source>
        <dbReference type="ARBA" id="ARBA00024033"/>
    </source>
</evidence>
<feature type="transmembrane region" description="Helical" evidence="8">
    <location>
        <begin position="227"/>
        <end position="245"/>
    </location>
</feature>
<keyword evidence="3" id="KW-0808">Transferase</keyword>
<evidence type="ECO:0000313" key="10">
    <source>
        <dbReference type="Proteomes" id="UP000035065"/>
    </source>
</evidence>
<dbReference type="eggNOG" id="COG5650">
    <property type="taxonomic scope" value="Bacteria"/>
</dbReference>
<evidence type="ECO:0000256" key="4">
    <source>
        <dbReference type="ARBA" id="ARBA00022692"/>
    </source>
</evidence>
<keyword evidence="5 8" id="KW-1133">Transmembrane helix</keyword>
<evidence type="ECO:0000256" key="1">
    <source>
        <dbReference type="ARBA" id="ARBA00004651"/>
    </source>
</evidence>
<evidence type="ECO:0000256" key="5">
    <source>
        <dbReference type="ARBA" id="ARBA00022989"/>
    </source>
</evidence>
<dbReference type="AlphaFoldDB" id="F1YJC5"/>
<comment type="subcellular location">
    <subcellularLocation>
        <location evidence="1">Cell membrane</location>
        <topology evidence="1">Multi-pass membrane protein</topology>
    </subcellularLocation>
</comment>
<evidence type="ECO:0000256" key="2">
    <source>
        <dbReference type="ARBA" id="ARBA00022475"/>
    </source>
</evidence>
<keyword evidence="4 8" id="KW-0812">Transmembrane</keyword>
<sequence>MQPVVTTALFPVGLIRVPARRADTLPLVPNPLSRTTTAQRGRLFGLAVALLAINTVIGIRWQSYLDLHVYRMGARLWLDGESLYGPTPLVDGHALPFTYPPLAAIAFSPFAIIPTAAADALMFALTLAAVGLTLWMVLARLAPRMNLIDRWTVVIGGTAIAEFIEPVRQTLSYGQINAVLMALIAFDILCRHPRWPRGLLIGVAVSIKLTPAGFLLYFLLRRDWRGAATMVAGTVGAVAVAWLVMPADSAKYWFHTLGETGRIGAPYYAGNQSIKGAVFRFGLGEGVSTALWIALSALTVVLAAVWMHRLLAAGQQATALLVNAAAVLLVSPVSWSHHWTWVAPALLVAVYAITTRRFGWPLVATTVLATVVFAVGPHWLLPGGHDAELGWTWWQRIVGDAYVWFTVAVLVVGAVRWRPTAALETADRTPVRAGD</sequence>
<keyword evidence="2" id="KW-1003">Cell membrane</keyword>
<keyword evidence="10" id="KW-1185">Reference proteome</keyword>